<feature type="binding site" evidence="1">
    <location>
        <position position="240"/>
    </location>
    <ligand>
        <name>ATP</name>
        <dbReference type="ChEBI" id="CHEBI:30616"/>
    </ligand>
</feature>
<dbReference type="Proteomes" id="UP001597280">
    <property type="component" value="Unassembled WGS sequence"/>
</dbReference>
<feature type="binding site" evidence="1">
    <location>
        <begin position="128"/>
        <end position="129"/>
    </location>
    <ligand>
        <name>ATP</name>
        <dbReference type="ChEBI" id="CHEBI:30616"/>
    </ligand>
</feature>
<feature type="binding site" evidence="1">
    <location>
        <position position="81"/>
    </location>
    <ligand>
        <name>Mg(2+)</name>
        <dbReference type="ChEBI" id="CHEBI:18420"/>
        <label>4</label>
    </ligand>
</feature>
<evidence type="ECO:0000259" key="2">
    <source>
        <dbReference type="Pfam" id="PF00586"/>
    </source>
</evidence>
<feature type="binding site" evidence="1">
    <location>
        <position position="51"/>
    </location>
    <ligand>
        <name>Mg(2+)</name>
        <dbReference type="ChEBI" id="CHEBI:18420"/>
        <label>1</label>
    </ligand>
</feature>
<evidence type="ECO:0000256" key="1">
    <source>
        <dbReference type="HAMAP-Rule" id="MF_02128"/>
    </source>
</evidence>
<dbReference type="Gene3D" id="3.30.1330.10">
    <property type="entry name" value="PurM-like, N-terminal domain"/>
    <property type="match status" value="1"/>
</dbReference>
<keyword evidence="1" id="KW-0067">ATP-binding</keyword>
<feature type="binding site" evidence="1">
    <location>
        <position position="238"/>
    </location>
    <ligand>
        <name>Mg(2+)</name>
        <dbReference type="ChEBI" id="CHEBI:18420"/>
        <label>3</label>
    </ligand>
</feature>
<dbReference type="NCBIfam" id="TIGR01379">
    <property type="entry name" value="thiL"/>
    <property type="match status" value="1"/>
</dbReference>
<feature type="binding site" evidence="1">
    <location>
        <position position="50"/>
    </location>
    <ligand>
        <name>Mg(2+)</name>
        <dbReference type="ChEBI" id="CHEBI:18420"/>
        <label>4</label>
    </ligand>
</feature>
<dbReference type="RefSeq" id="WP_137770556.1">
    <property type="nucleotide sequence ID" value="NZ_BAAAIS010000003.1"/>
</dbReference>
<feature type="binding site" evidence="1">
    <location>
        <position position="52"/>
    </location>
    <ligand>
        <name>Mg(2+)</name>
        <dbReference type="ChEBI" id="CHEBI:18420"/>
        <label>1</label>
    </ligand>
</feature>
<feature type="binding site" evidence="1">
    <location>
        <position position="292"/>
    </location>
    <ligand>
        <name>substrate</name>
    </ligand>
</feature>
<comment type="caution">
    <text evidence="1">Lacks conserved residue(s) required for the propagation of feature annotation.</text>
</comment>
<dbReference type="CDD" id="cd02194">
    <property type="entry name" value="ThiL"/>
    <property type="match status" value="1"/>
</dbReference>
<keyword evidence="1" id="KW-0460">Magnesium</keyword>
<dbReference type="PANTHER" id="PTHR30270:SF0">
    <property type="entry name" value="THIAMINE-MONOPHOSPHATE KINASE"/>
    <property type="match status" value="1"/>
</dbReference>
<feature type="binding site" evidence="1">
    <location>
        <position position="36"/>
    </location>
    <ligand>
        <name>Mg(2+)</name>
        <dbReference type="ChEBI" id="CHEBI:18420"/>
        <label>3</label>
    </ligand>
</feature>
<dbReference type="InterPro" id="IPR016188">
    <property type="entry name" value="PurM-like_N"/>
</dbReference>
<comment type="similarity">
    <text evidence="1">Belongs to the thiamine-monophosphate kinase family.</text>
</comment>
<name>A0ABW4Q2X7_9MICO</name>
<dbReference type="PANTHER" id="PTHR30270">
    <property type="entry name" value="THIAMINE-MONOPHOSPHATE KINASE"/>
    <property type="match status" value="1"/>
</dbReference>
<comment type="caution">
    <text evidence="3">The sequence shown here is derived from an EMBL/GenBank/DDBJ whole genome shotgun (WGS) entry which is preliminary data.</text>
</comment>
<feature type="binding site" evidence="1">
    <location>
        <position position="81"/>
    </location>
    <ligand>
        <name>Mg(2+)</name>
        <dbReference type="ChEBI" id="CHEBI:18420"/>
        <label>3</label>
    </ligand>
</feature>
<keyword evidence="1 3" id="KW-0808">Transferase</keyword>
<keyword evidence="4" id="KW-1185">Reference proteome</keyword>
<comment type="miscellaneous">
    <text evidence="1">Reaction mechanism of ThiL seems to utilize a direct, inline transfer of the gamma-phosphate of ATP to TMP rather than a phosphorylated enzyme intermediate.</text>
</comment>
<feature type="binding site" evidence="1">
    <location>
        <position position="52"/>
    </location>
    <ligand>
        <name>Mg(2+)</name>
        <dbReference type="ChEBI" id="CHEBI:18420"/>
        <label>2</label>
    </ligand>
</feature>
<dbReference type="InterPro" id="IPR006283">
    <property type="entry name" value="ThiL-like"/>
</dbReference>
<proteinExistence type="inferred from homology"/>
<reference evidence="4" key="1">
    <citation type="journal article" date="2019" name="Int. J. Syst. Evol. Microbiol.">
        <title>The Global Catalogue of Microorganisms (GCM) 10K type strain sequencing project: providing services to taxonomists for standard genome sequencing and annotation.</title>
        <authorList>
            <consortium name="The Broad Institute Genomics Platform"/>
            <consortium name="The Broad Institute Genome Sequencing Center for Infectious Disease"/>
            <person name="Wu L."/>
            <person name="Ma J."/>
        </authorList>
    </citation>
    <scope>NUCLEOTIDE SEQUENCE [LARGE SCALE GENOMIC DNA]</scope>
    <source>
        <strain evidence="4">JCM 11650</strain>
    </source>
</reference>
<protein>
    <recommendedName>
        <fullName evidence="1">Thiamine-monophosphate kinase</fullName>
        <shortName evidence="1">TMP kinase</shortName>
        <shortName evidence="1">Thiamine-phosphate kinase</shortName>
        <ecNumber evidence="1">2.7.4.16</ecNumber>
    </recommendedName>
</protein>
<keyword evidence="1" id="KW-0479">Metal-binding</keyword>
<evidence type="ECO:0000313" key="3">
    <source>
        <dbReference type="EMBL" id="MFD1836086.1"/>
    </source>
</evidence>
<keyword evidence="1" id="KW-0784">Thiamine biosynthesis</keyword>
<comment type="catalytic activity">
    <reaction evidence="1">
        <text>thiamine phosphate + ATP = thiamine diphosphate + ADP</text>
        <dbReference type="Rhea" id="RHEA:15913"/>
        <dbReference type="ChEBI" id="CHEBI:30616"/>
        <dbReference type="ChEBI" id="CHEBI:37575"/>
        <dbReference type="ChEBI" id="CHEBI:58937"/>
        <dbReference type="ChEBI" id="CHEBI:456216"/>
        <dbReference type="EC" id="2.7.4.16"/>
    </reaction>
</comment>
<feature type="binding site" evidence="1">
    <location>
        <position position="36"/>
    </location>
    <ligand>
        <name>Mg(2+)</name>
        <dbReference type="ChEBI" id="CHEBI:18420"/>
        <label>4</label>
    </ligand>
</feature>
<feature type="binding site" evidence="1">
    <location>
        <position position="241"/>
    </location>
    <ligand>
        <name>Mg(2+)</name>
        <dbReference type="ChEBI" id="CHEBI:18420"/>
        <label>5</label>
    </ligand>
</feature>
<feature type="binding site" evidence="1">
    <location>
        <position position="59"/>
    </location>
    <ligand>
        <name>substrate</name>
    </ligand>
</feature>
<dbReference type="GO" id="GO:0009030">
    <property type="term" value="F:thiamine-phosphate kinase activity"/>
    <property type="evidence" value="ECO:0007669"/>
    <property type="project" value="UniProtKB-EC"/>
</dbReference>
<dbReference type="Gene3D" id="3.90.650.10">
    <property type="entry name" value="PurM-like C-terminal domain"/>
    <property type="match status" value="1"/>
</dbReference>
<feature type="binding site" evidence="1">
    <location>
        <position position="333"/>
    </location>
    <ligand>
        <name>substrate</name>
    </ligand>
</feature>
<evidence type="ECO:0000313" key="4">
    <source>
        <dbReference type="Proteomes" id="UP001597280"/>
    </source>
</evidence>
<organism evidence="3 4">
    <name type="scientific">Brachybacterium rhamnosum</name>
    <dbReference type="NCBI Taxonomy" id="173361"/>
    <lineage>
        <taxon>Bacteria</taxon>
        <taxon>Bacillati</taxon>
        <taxon>Actinomycetota</taxon>
        <taxon>Actinomycetes</taxon>
        <taxon>Micrococcales</taxon>
        <taxon>Dermabacteraceae</taxon>
        <taxon>Brachybacterium</taxon>
    </lineage>
</organism>
<dbReference type="SUPFAM" id="SSF55326">
    <property type="entry name" value="PurM N-terminal domain-like"/>
    <property type="match status" value="1"/>
</dbReference>
<dbReference type="EC" id="2.7.4.16" evidence="1"/>
<keyword evidence="1 3" id="KW-0418">Kinase</keyword>
<feature type="binding site" evidence="1">
    <location>
        <position position="81"/>
    </location>
    <ligand>
        <name>Mg(2+)</name>
        <dbReference type="ChEBI" id="CHEBI:18420"/>
        <label>2</label>
    </ligand>
</feature>
<dbReference type="InterPro" id="IPR036676">
    <property type="entry name" value="PurM-like_C_sf"/>
</dbReference>
<dbReference type="InterPro" id="IPR036921">
    <property type="entry name" value="PurM-like_N_sf"/>
</dbReference>
<feature type="binding site" evidence="1">
    <location>
        <position position="129"/>
    </location>
    <ligand>
        <name>Mg(2+)</name>
        <dbReference type="ChEBI" id="CHEBI:18420"/>
        <label>1</label>
    </ligand>
</feature>
<feature type="domain" description="PurM-like N-terminal" evidence="2">
    <location>
        <begin position="34"/>
        <end position="145"/>
    </location>
</feature>
<accession>A0ABW4Q2X7</accession>
<dbReference type="Pfam" id="PF00586">
    <property type="entry name" value="AIRS"/>
    <property type="match status" value="1"/>
</dbReference>
<comment type="pathway">
    <text evidence="1">Cofactor biosynthesis; thiamine diphosphate biosynthesis; thiamine diphosphate from thiamine phosphate: step 1/1.</text>
</comment>
<dbReference type="PIRSF" id="PIRSF005303">
    <property type="entry name" value="Thiam_monoph_kin"/>
    <property type="match status" value="1"/>
</dbReference>
<feature type="binding site" evidence="1">
    <location>
        <position position="155"/>
    </location>
    <ligand>
        <name>ATP</name>
        <dbReference type="ChEBI" id="CHEBI:30616"/>
    </ligand>
</feature>
<dbReference type="EMBL" id="JBHUFL010000003">
    <property type="protein sequence ID" value="MFD1836086.1"/>
    <property type="molecule type" value="Genomic_DNA"/>
</dbReference>
<dbReference type="SUPFAM" id="SSF56042">
    <property type="entry name" value="PurM C-terminal domain-like"/>
    <property type="match status" value="1"/>
</dbReference>
<dbReference type="HAMAP" id="MF_02128">
    <property type="entry name" value="TMP_kinase"/>
    <property type="match status" value="1"/>
</dbReference>
<keyword evidence="1" id="KW-0547">Nucleotide-binding</keyword>
<gene>
    <name evidence="1 3" type="primary">thiL</name>
    <name evidence="3" type="ORF">ACFSDA_13520</name>
</gene>
<comment type="function">
    <text evidence="1">Catalyzes the ATP-dependent phosphorylation of thiamine-monophosphate (TMP) to form thiamine-pyrophosphate (TPP), the active form of vitamin B1.</text>
</comment>
<sequence>MAPHARHAQIGEAGLLARMLPQLPVDPRTEVGPGDDAAVLRLDSPRLVITTDSLVEGHDFLRTTTSARRVGRKAAVQNLADVAAMGARPQALVVAISAPSDEPPSTFEQITAGIAERAAAWGASVVGGDLGGAEQLSVTITAVGSLPGEEPPIRRDGARAGDLLVIGGPRLGRSAAGLAVALSGRAALAFDDPADGPARLDPELAATDAAVLLEWHDAPDPDLALGWGSGGAVSAQMDLSDGLVRDGARLAAASGLAVDLDPALLAADVETLRPLASVLGAEPLDWVLHGGEEHLMLAAAEAVPAGFRAVGRFTPGPEGLVTLGGAPVSGVGFDHFS</sequence>